<proteinExistence type="predicted"/>
<name>A0ABD2P916_9CUCU</name>
<evidence type="ECO:0000313" key="2">
    <source>
        <dbReference type="Proteomes" id="UP001516400"/>
    </source>
</evidence>
<evidence type="ECO:0000313" key="1">
    <source>
        <dbReference type="EMBL" id="KAL3287494.1"/>
    </source>
</evidence>
<comment type="caution">
    <text evidence="1">The sequence shown here is derived from an EMBL/GenBank/DDBJ whole genome shotgun (WGS) entry which is preliminary data.</text>
</comment>
<dbReference type="Proteomes" id="UP001516400">
    <property type="component" value="Unassembled WGS sequence"/>
</dbReference>
<organism evidence="1 2">
    <name type="scientific">Cryptolaemus montrouzieri</name>
    <dbReference type="NCBI Taxonomy" id="559131"/>
    <lineage>
        <taxon>Eukaryota</taxon>
        <taxon>Metazoa</taxon>
        <taxon>Ecdysozoa</taxon>
        <taxon>Arthropoda</taxon>
        <taxon>Hexapoda</taxon>
        <taxon>Insecta</taxon>
        <taxon>Pterygota</taxon>
        <taxon>Neoptera</taxon>
        <taxon>Endopterygota</taxon>
        <taxon>Coleoptera</taxon>
        <taxon>Polyphaga</taxon>
        <taxon>Cucujiformia</taxon>
        <taxon>Coccinelloidea</taxon>
        <taxon>Coccinellidae</taxon>
        <taxon>Scymninae</taxon>
        <taxon>Scymnini</taxon>
        <taxon>Cryptolaemus</taxon>
    </lineage>
</organism>
<feature type="non-terminal residue" evidence="1">
    <location>
        <position position="1"/>
    </location>
</feature>
<reference evidence="1 2" key="1">
    <citation type="journal article" date="2021" name="BMC Biol.">
        <title>Horizontally acquired antibacterial genes associated with adaptive radiation of ladybird beetles.</title>
        <authorList>
            <person name="Li H.S."/>
            <person name="Tang X.F."/>
            <person name="Huang Y.H."/>
            <person name="Xu Z.Y."/>
            <person name="Chen M.L."/>
            <person name="Du X.Y."/>
            <person name="Qiu B.Y."/>
            <person name="Chen P.T."/>
            <person name="Zhang W."/>
            <person name="Slipinski A."/>
            <person name="Escalona H.E."/>
            <person name="Waterhouse R.M."/>
            <person name="Zwick A."/>
            <person name="Pang H."/>
        </authorList>
    </citation>
    <scope>NUCLEOTIDE SEQUENCE [LARGE SCALE GENOMIC DNA]</scope>
    <source>
        <strain evidence="1">SYSU2018</strain>
    </source>
</reference>
<sequence>VALLSVLAVVRSAVIIPEHTLVESPLERTSIVGPSGTITVDKNIPLVTTELHAVEPVLKIAKPSTVIAEPVVKAVTPVVSDVPIVNSVPALKTIAPVVSEVPVLKTITPYVGEFASVVPHYSTRYVTPFGAPLVAFVSVLAVVQSAVIVSEDTLLESPLERTSIVGPSGTITVDKKIPLVKTELHAVEPVLKIAEPSTVIAEPVVKSLTPVVPELPIVDPVPALNTITPFISEVPALKTITPFVGEVDPIVPHYSARYVALCCSI</sequence>
<dbReference type="AlphaFoldDB" id="A0ABD2P916"/>
<gene>
    <name evidence="1" type="ORF">HHI36_001964</name>
</gene>
<accession>A0ABD2P916</accession>
<keyword evidence="2" id="KW-1185">Reference proteome</keyword>
<evidence type="ECO:0008006" key="3">
    <source>
        <dbReference type="Google" id="ProtNLM"/>
    </source>
</evidence>
<dbReference type="EMBL" id="JABFTP020000185">
    <property type="protein sequence ID" value="KAL3287494.1"/>
    <property type="molecule type" value="Genomic_DNA"/>
</dbReference>
<protein>
    <recommendedName>
        <fullName evidence="3">Zonadhesin</fullName>
    </recommendedName>
</protein>